<dbReference type="InterPro" id="IPR036392">
    <property type="entry name" value="PLAT/LH2_dom_sf"/>
</dbReference>
<reference evidence="1" key="1">
    <citation type="submission" date="2022-03" db="EMBL/GenBank/DDBJ databases">
        <authorList>
            <person name="Martin C."/>
        </authorList>
    </citation>
    <scope>NUCLEOTIDE SEQUENCE</scope>
</reference>
<gene>
    <name evidence="1" type="ORF">OFUS_LOCUS32</name>
</gene>
<name>A0A8J1UWJ4_OWEFU</name>
<proteinExistence type="predicted"/>
<dbReference type="SUPFAM" id="SSF49723">
    <property type="entry name" value="Lipase/lipooxygenase domain (PLAT/LH2 domain)"/>
    <property type="match status" value="1"/>
</dbReference>
<sequence>MSIVVFLFGCALFMSTLSEGLPFCAYRIYTLTERGKNSKTDNPISIKFHIDGSTSPWHNLDSDVNDRERQHWDRYIVPNSGNGHLTGVTVRNLKTDGWEIEAIYVKNLCTNRVYEFYCTGSCWVDSPAATTKFLPRSNTI</sequence>
<dbReference type="Proteomes" id="UP000749559">
    <property type="component" value="Unassembled WGS sequence"/>
</dbReference>
<organism evidence="1 2">
    <name type="scientific">Owenia fusiformis</name>
    <name type="common">Polychaete worm</name>
    <dbReference type="NCBI Taxonomy" id="6347"/>
    <lineage>
        <taxon>Eukaryota</taxon>
        <taxon>Metazoa</taxon>
        <taxon>Spiralia</taxon>
        <taxon>Lophotrochozoa</taxon>
        <taxon>Annelida</taxon>
        <taxon>Polychaeta</taxon>
        <taxon>Sedentaria</taxon>
        <taxon>Canalipalpata</taxon>
        <taxon>Sabellida</taxon>
        <taxon>Oweniida</taxon>
        <taxon>Oweniidae</taxon>
        <taxon>Owenia</taxon>
    </lineage>
</organism>
<protein>
    <submittedName>
        <fullName evidence="1">Uncharacterized protein</fullName>
    </submittedName>
</protein>
<comment type="caution">
    <text evidence="1">The sequence shown here is derived from an EMBL/GenBank/DDBJ whole genome shotgun (WGS) entry which is preliminary data.</text>
</comment>
<evidence type="ECO:0000313" key="2">
    <source>
        <dbReference type="Proteomes" id="UP000749559"/>
    </source>
</evidence>
<evidence type="ECO:0000313" key="1">
    <source>
        <dbReference type="EMBL" id="CAH1772245.1"/>
    </source>
</evidence>
<accession>A0A8J1UWJ4</accession>
<dbReference type="Gene3D" id="2.60.60.20">
    <property type="entry name" value="PLAT/LH2 domain"/>
    <property type="match status" value="1"/>
</dbReference>
<dbReference type="AlphaFoldDB" id="A0A8J1UWJ4"/>
<keyword evidence="2" id="KW-1185">Reference proteome</keyword>
<dbReference type="EMBL" id="CAIIXF020000001">
    <property type="protein sequence ID" value="CAH1772245.1"/>
    <property type="molecule type" value="Genomic_DNA"/>
</dbReference>